<protein>
    <recommendedName>
        <fullName evidence="1">DUF4283 domain-containing protein</fullName>
    </recommendedName>
</protein>
<feature type="domain" description="DUF4283" evidence="1">
    <location>
        <begin position="125"/>
        <end position="164"/>
    </location>
</feature>
<dbReference type="PANTHER" id="PTHR33233:SF17">
    <property type="entry name" value="DUF4283 DOMAIN-CONTAINING PROTEIN"/>
    <property type="match status" value="1"/>
</dbReference>
<name>A0A9Q1GG65_9CARY</name>
<gene>
    <name evidence="2" type="ORF">Cgig2_022413</name>
</gene>
<dbReference type="EMBL" id="JAKOGI010004481">
    <property type="protein sequence ID" value="KAJ8419756.1"/>
    <property type="molecule type" value="Genomic_DNA"/>
</dbReference>
<dbReference type="Pfam" id="PF14111">
    <property type="entry name" value="DUF4283"/>
    <property type="match status" value="1"/>
</dbReference>
<proteinExistence type="predicted"/>
<evidence type="ECO:0000313" key="3">
    <source>
        <dbReference type="Proteomes" id="UP001153076"/>
    </source>
</evidence>
<accession>A0A9Q1GG65</accession>
<dbReference type="OrthoDB" id="1939300at2759"/>
<evidence type="ECO:0000313" key="2">
    <source>
        <dbReference type="EMBL" id="KAJ8419756.1"/>
    </source>
</evidence>
<dbReference type="AlphaFoldDB" id="A0A9Q1GG65"/>
<sequence length="208" mass="24123">MASQRISRHSDYGKPPLEGGYREGHWWSSVLHSHGVEELRQIERRERVKTSGNCRTWWQNTVADWSPPAKKVPTMARWRGLNFLSCGLWLCHGLRLQHDEIDMFAGREVEIKMRRGGKERRAHAASGVYLVRFKTIHDKEAVLSKGIYYFNQKPFIVKAWNEHLEINTSSINSLPIWVQFPELDVKYWGVDSLSKLGSLLGIPLKIDK</sequence>
<dbReference type="PANTHER" id="PTHR33233">
    <property type="entry name" value="ENDONUCLEASE/EXONUCLEASE/PHOSPHATASE"/>
    <property type="match status" value="1"/>
</dbReference>
<evidence type="ECO:0000259" key="1">
    <source>
        <dbReference type="Pfam" id="PF14111"/>
    </source>
</evidence>
<dbReference type="Proteomes" id="UP001153076">
    <property type="component" value="Unassembled WGS sequence"/>
</dbReference>
<dbReference type="InterPro" id="IPR025558">
    <property type="entry name" value="DUF4283"/>
</dbReference>
<comment type="caution">
    <text evidence="2">The sequence shown here is derived from an EMBL/GenBank/DDBJ whole genome shotgun (WGS) entry which is preliminary data.</text>
</comment>
<keyword evidence="3" id="KW-1185">Reference proteome</keyword>
<reference evidence="2" key="1">
    <citation type="submission" date="2022-04" db="EMBL/GenBank/DDBJ databases">
        <title>Carnegiea gigantea Genome sequencing and assembly v2.</title>
        <authorList>
            <person name="Copetti D."/>
            <person name="Sanderson M.J."/>
            <person name="Burquez A."/>
            <person name="Wojciechowski M.F."/>
        </authorList>
    </citation>
    <scope>NUCLEOTIDE SEQUENCE</scope>
    <source>
        <strain evidence="2">SGP5-SGP5p</strain>
        <tissue evidence="2">Aerial part</tissue>
    </source>
</reference>
<organism evidence="2 3">
    <name type="scientific">Carnegiea gigantea</name>
    <dbReference type="NCBI Taxonomy" id="171969"/>
    <lineage>
        <taxon>Eukaryota</taxon>
        <taxon>Viridiplantae</taxon>
        <taxon>Streptophyta</taxon>
        <taxon>Embryophyta</taxon>
        <taxon>Tracheophyta</taxon>
        <taxon>Spermatophyta</taxon>
        <taxon>Magnoliopsida</taxon>
        <taxon>eudicotyledons</taxon>
        <taxon>Gunneridae</taxon>
        <taxon>Pentapetalae</taxon>
        <taxon>Caryophyllales</taxon>
        <taxon>Cactineae</taxon>
        <taxon>Cactaceae</taxon>
        <taxon>Cactoideae</taxon>
        <taxon>Echinocereeae</taxon>
        <taxon>Carnegiea</taxon>
    </lineage>
</organism>